<accession>A0A2P8HGF5</accession>
<evidence type="ECO:0000313" key="2">
    <source>
        <dbReference type="Proteomes" id="UP000240971"/>
    </source>
</evidence>
<dbReference type="Proteomes" id="UP000240971">
    <property type="component" value="Unassembled WGS sequence"/>
</dbReference>
<gene>
    <name evidence="1" type="ORF">CLV51_1044</name>
</gene>
<dbReference type="OrthoDB" id="677924at2"/>
<reference evidence="1 2" key="1">
    <citation type="submission" date="2018-03" db="EMBL/GenBank/DDBJ databases">
        <title>Genomic Encyclopedia of Archaeal and Bacterial Type Strains, Phase II (KMG-II): from individual species to whole genera.</title>
        <authorList>
            <person name="Goeker M."/>
        </authorList>
    </citation>
    <scope>NUCLEOTIDE SEQUENCE [LARGE SCALE GENOMIC DNA]</scope>
    <source>
        <strain evidence="1 2">DSM 24859</strain>
    </source>
</reference>
<proteinExistence type="predicted"/>
<comment type="caution">
    <text evidence="1">The sequence shown here is derived from an EMBL/GenBank/DDBJ whole genome shotgun (WGS) entry which is preliminary data.</text>
</comment>
<evidence type="ECO:0000313" key="1">
    <source>
        <dbReference type="EMBL" id="PSL45302.1"/>
    </source>
</evidence>
<name>A0A2P8HGF5_CHINA</name>
<dbReference type="AlphaFoldDB" id="A0A2P8HGF5"/>
<dbReference type="RefSeq" id="WP_106529649.1">
    <property type="nucleotide sequence ID" value="NZ_PYAW01000004.1"/>
</dbReference>
<organism evidence="1 2">
    <name type="scientific">Chitinophaga niastensis</name>
    <dbReference type="NCBI Taxonomy" id="536980"/>
    <lineage>
        <taxon>Bacteria</taxon>
        <taxon>Pseudomonadati</taxon>
        <taxon>Bacteroidota</taxon>
        <taxon>Chitinophagia</taxon>
        <taxon>Chitinophagales</taxon>
        <taxon>Chitinophagaceae</taxon>
        <taxon>Chitinophaga</taxon>
    </lineage>
</organism>
<dbReference type="EMBL" id="PYAW01000004">
    <property type="protein sequence ID" value="PSL45302.1"/>
    <property type="molecule type" value="Genomic_DNA"/>
</dbReference>
<sequence length="108" mass="12917">MDITNKVLGWIDVMKRRPLMILSDETLSSLKSYIEGFTDGLGHIYDNGKLRLEISLWFQNKINAQSDMLWTNQILSYYSDKTEEELKIIMLQSLEDYFKENPEWYKKR</sequence>
<keyword evidence="2" id="KW-1185">Reference proteome</keyword>
<protein>
    <submittedName>
        <fullName evidence="1">Uncharacterized protein</fullName>
    </submittedName>
</protein>